<dbReference type="Proteomes" id="UP000177942">
    <property type="component" value="Unassembled WGS sequence"/>
</dbReference>
<accession>A0A1G1ZP49</accession>
<dbReference type="STRING" id="1798407.A3A16_01435"/>
<sequence length="65" mass="7681">MVSGILKLNPNRTNQYLGFRKPIDASIGFRNLESYPQFFVLRPKTHVIMKMLLKIKIKKTYKNIK</sequence>
<proteinExistence type="predicted"/>
<dbReference type="AlphaFoldDB" id="A0A1G1ZP49"/>
<reference evidence="1 2" key="1">
    <citation type="journal article" date="2016" name="Nat. Commun.">
        <title>Thousands of microbial genomes shed light on interconnected biogeochemical processes in an aquifer system.</title>
        <authorList>
            <person name="Anantharaman K."/>
            <person name="Brown C.T."/>
            <person name="Hug L.A."/>
            <person name="Sharon I."/>
            <person name="Castelle C.J."/>
            <person name="Probst A.J."/>
            <person name="Thomas B.C."/>
            <person name="Singh A."/>
            <person name="Wilkins M.J."/>
            <person name="Karaoz U."/>
            <person name="Brodie E.L."/>
            <person name="Williams K.H."/>
            <person name="Hubbard S.S."/>
            <person name="Banfield J.F."/>
        </authorList>
    </citation>
    <scope>NUCLEOTIDE SEQUENCE [LARGE SCALE GENOMIC DNA]</scope>
</reference>
<comment type="caution">
    <text evidence="1">The sequence shown here is derived from an EMBL/GenBank/DDBJ whole genome shotgun (WGS) entry which is preliminary data.</text>
</comment>
<gene>
    <name evidence="1" type="ORF">A3A16_01435</name>
</gene>
<organism evidence="1 2">
    <name type="scientific">Candidatus Harrisonbacteria bacterium RIFCSPLOWO2_01_FULL_44_18</name>
    <dbReference type="NCBI Taxonomy" id="1798407"/>
    <lineage>
        <taxon>Bacteria</taxon>
        <taxon>Candidatus Harrisoniibacteriota</taxon>
    </lineage>
</organism>
<evidence type="ECO:0000313" key="2">
    <source>
        <dbReference type="Proteomes" id="UP000177942"/>
    </source>
</evidence>
<name>A0A1G1ZP49_9BACT</name>
<dbReference type="EMBL" id="MHJJ01000008">
    <property type="protein sequence ID" value="OGY65510.1"/>
    <property type="molecule type" value="Genomic_DNA"/>
</dbReference>
<evidence type="ECO:0000313" key="1">
    <source>
        <dbReference type="EMBL" id="OGY65510.1"/>
    </source>
</evidence>
<protein>
    <submittedName>
        <fullName evidence="1">Uncharacterized protein</fullName>
    </submittedName>
</protein>